<dbReference type="PANTHER" id="PTHR42788:SF7">
    <property type="entry name" value="NITRATE ABC TRANSPORTER ATP-BINDING PROTEIN"/>
    <property type="match status" value="1"/>
</dbReference>
<keyword evidence="2" id="KW-0813">Transport</keyword>
<keyword evidence="4" id="KW-0547">Nucleotide-binding</keyword>
<dbReference type="STRING" id="249189.RV04_GL002058"/>
<dbReference type="SUPFAM" id="SSF52540">
    <property type="entry name" value="P-loop containing nucleoside triphosphate hydrolases"/>
    <property type="match status" value="1"/>
</dbReference>
<name>A0A1L8TMJ3_9ENTE</name>
<evidence type="ECO:0000259" key="7">
    <source>
        <dbReference type="PROSITE" id="PS50893"/>
    </source>
</evidence>
<keyword evidence="6" id="KW-0472">Membrane</keyword>
<dbReference type="InterPro" id="IPR050166">
    <property type="entry name" value="ABC_transporter_ATP-bind"/>
</dbReference>
<dbReference type="PANTHER" id="PTHR42788">
    <property type="entry name" value="TAURINE IMPORT ATP-BINDING PROTEIN-RELATED"/>
    <property type="match status" value="1"/>
</dbReference>
<dbReference type="InterPro" id="IPR027417">
    <property type="entry name" value="P-loop_NTPase"/>
</dbReference>
<dbReference type="PROSITE" id="PS50893">
    <property type="entry name" value="ABC_TRANSPORTER_2"/>
    <property type="match status" value="1"/>
</dbReference>
<dbReference type="RefSeq" id="WP_071857932.1">
    <property type="nucleotide sequence ID" value="NZ_JBHSHK010000022.1"/>
</dbReference>
<dbReference type="GO" id="GO:0005886">
    <property type="term" value="C:plasma membrane"/>
    <property type="evidence" value="ECO:0007669"/>
    <property type="project" value="UniProtKB-SubCell"/>
</dbReference>
<evidence type="ECO:0000256" key="5">
    <source>
        <dbReference type="ARBA" id="ARBA00022840"/>
    </source>
</evidence>
<evidence type="ECO:0000256" key="6">
    <source>
        <dbReference type="ARBA" id="ARBA00023136"/>
    </source>
</evidence>
<comment type="subcellular location">
    <subcellularLocation>
        <location evidence="1">Cell membrane</location>
        <topology evidence="1">Peripheral membrane protein</topology>
    </subcellularLocation>
</comment>
<dbReference type="Pfam" id="PF00005">
    <property type="entry name" value="ABC_tran"/>
    <property type="match status" value="1"/>
</dbReference>
<dbReference type="InterPro" id="IPR017871">
    <property type="entry name" value="ABC_transporter-like_CS"/>
</dbReference>
<evidence type="ECO:0000256" key="3">
    <source>
        <dbReference type="ARBA" id="ARBA00022475"/>
    </source>
</evidence>
<feature type="domain" description="ABC transporter" evidence="7">
    <location>
        <begin position="5"/>
        <end position="252"/>
    </location>
</feature>
<protein>
    <submittedName>
        <fullName evidence="8">ABC transporter ATP-binding protein</fullName>
    </submittedName>
</protein>
<dbReference type="OrthoDB" id="9776369at2"/>
<dbReference type="InterPro" id="IPR003593">
    <property type="entry name" value="AAA+_ATPase"/>
</dbReference>
<evidence type="ECO:0000313" key="8">
    <source>
        <dbReference type="EMBL" id="OJG45342.1"/>
    </source>
</evidence>
<sequence>MQPVLRISNLHQYFERGTINENHALKGINLSLAPGEFVTIIGGNGAGKSTLLNSVAGTLSIEEGQMFLNEEEITKHSVTRRSKKISRVFQDPKMGTAVRLSVQENLALAMKRGHSRGFAKGVKSKDRNFFKEQLAMLNLNLENRLDAEIGLLSGGQRQAITLLMATLQRPDLILLDEHTAALDPKTSLTVMELTERLIREQELTAFMVTHNMEDAIHYGNRLIMLHQGQIALDLKQEEKQHLTVPKLMEMFQQNSGVELKDDALLLS</sequence>
<dbReference type="GO" id="GO:0005524">
    <property type="term" value="F:ATP binding"/>
    <property type="evidence" value="ECO:0007669"/>
    <property type="project" value="UniProtKB-KW"/>
</dbReference>
<evidence type="ECO:0000256" key="1">
    <source>
        <dbReference type="ARBA" id="ARBA00004202"/>
    </source>
</evidence>
<dbReference type="PROSITE" id="PS00211">
    <property type="entry name" value="ABC_TRANSPORTER_1"/>
    <property type="match status" value="1"/>
</dbReference>
<dbReference type="AlphaFoldDB" id="A0A1L8TMJ3"/>
<keyword evidence="5 8" id="KW-0067">ATP-binding</keyword>
<dbReference type="GO" id="GO:0016887">
    <property type="term" value="F:ATP hydrolysis activity"/>
    <property type="evidence" value="ECO:0007669"/>
    <property type="project" value="InterPro"/>
</dbReference>
<keyword evidence="3" id="KW-1003">Cell membrane</keyword>
<evidence type="ECO:0000256" key="4">
    <source>
        <dbReference type="ARBA" id="ARBA00022741"/>
    </source>
</evidence>
<evidence type="ECO:0000256" key="2">
    <source>
        <dbReference type="ARBA" id="ARBA00022448"/>
    </source>
</evidence>
<dbReference type="SMART" id="SM00382">
    <property type="entry name" value="AAA"/>
    <property type="match status" value="1"/>
</dbReference>
<evidence type="ECO:0000313" key="9">
    <source>
        <dbReference type="Proteomes" id="UP000182077"/>
    </source>
</evidence>
<dbReference type="Proteomes" id="UP000182077">
    <property type="component" value="Unassembled WGS sequence"/>
</dbReference>
<gene>
    <name evidence="8" type="ORF">RV04_GL002058</name>
</gene>
<accession>A0A1L8TMJ3</accession>
<comment type="caution">
    <text evidence="8">The sequence shown here is derived from an EMBL/GenBank/DDBJ whole genome shotgun (WGS) entry which is preliminary data.</text>
</comment>
<dbReference type="EMBL" id="JXKQ01000006">
    <property type="protein sequence ID" value="OJG45342.1"/>
    <property type="molecule type" value="Genomic_DNA"/>
</dbReference>
<reference evidence="8 9" key="1">
    <citation type="submission" date="2014-12" db="EMBL/GenBank/DDBJ databases">
        <title>Draft genome sequences of 29 type strains of Enterococci.</title>
        <authorList>
            <person name="Zhong Z."/>
            <person name="Sun Z."/>
            <person name="Liu W."/>
            <person name="Zhang W."/>
            <person name="Zhang H."/>
        </authorList>
    </citation>
    <scope>NUCLEOTIDE SEQUENCE [LARGE SCALE GENOMIC DNA]</scope>
    <source>
        <strain evidence="8 9">DSM 17122</strain>
    </source>
</reference>
<organism evidence="8 9">
    <name type="scientific">Enterococcus hermanniensis</name>
    <dbReference type="NCBI Taxonomy" id="249189"/>
    <lineage>
        <taxon>Bacteria</taxon>
        <taxon>Bacillati</taxon>
        <taxon>Bacillota</taxon>
        <taxon>Bacilli</taxon>
        <taxon>Lactobacillales</taxon>
        <taxon>Enterococcaceae</taxon>
        <taxon>Enterococcus</taxon>
    </lineage>
</organism>
<keyword evidence="9" id="KW-1185">Reference proteome</keyword>
<dbReference type="Gene3D" id="3.40.50.300">
    <property type="entry name" value="P-loop containing nucleotide triphosphate hydrolases"/>
    <property type="match status" value="1"/>
</dbReference>
<proteinExistence type="predicted"/>
<dbReference type="InterPro" id="IPR003439">
    <property type="entry name" value="ABC_transporter-like_ATP-bd"/>
</dbReference>